<dbReference type="EMBL" id="CP011391">
    <property type="protein sequence ID" value="AMK53939.1"/>
    <property type="molecule type" value="Genomic_DNA"/>
</dbReference>
<keyword evidence="2" id="KW-1185">Reference proteome</keyword>
<accession>A0A140DTG2</accession>
<sequence>MNGLIRNMWTKFCKDYSLDNVLRMIETWSEMSLHNADLISYAPSTSPRFDTVQTNPTLGKDRQLDLLCKFWKDLEIYRLVKCALEKMANSDQEKFVEAFRYGLVGTQTLELIQQELIVLLSANLANYPYAQTILNDYSDRRDDVVQRLNCSWKAVRKVIPEMVSKHKSFFEDHFTSEEISTLISTNDWQRKRNVSLLILYLEGEISRSELTKVLKNVRGGKKLLSRI</sequence>
<organism evidence="1 2">
    <name type="scientific">Faecalibaculum rodentium</name>
    <dbReference type="NCBI Taxonomy" id="1702221"/>
    <lineage>
        <taxon>Bacteria</taxon>
        <taxon>Bacillati</taxon>
        <taxon>Bacillota</taxon>
        <taxon>Erysipelotrichia</taxon>
        <taxon>Erysipelotrichales</taxon>
        <taxon>Erysipelotrichaceae</taxon>
        <taxon>Faecalibaculum</taxon>
    </lineage>
</organism>
<name>A0A140DTG2_9FIRM</name>
<dbReference type="AlphaFoldDB" id="A0A140DTG2"/>
<dbReference type="GeneID" id="78477607"/>
<dbReference type="RefSeq" id="WP_067555702.1">
    <property type="nucleotide sequence ID" value="NZ_CAJTBG010000068.1"/>
</dbReference>
<protein>
    <submittedName>
        <fullName evidence="1">Uncharacterized protein</fullName>
    </submittedName>
</protein>
<dbReference type="Proteomes" id="UP000069771">
    <property type="component" value="Chromosome"/>
</dbReference>
<evidence type="ECO:0000313" key="1">
    <source>
        <dbReference type="EMBL" id="AMK53939.1"/>
    </source>
</evidence>
<reference evidence="1 2" key="1">
    <citation type="journal article" date="2016" name="Gut Pathog.">
        <title>Whole genome sequencing of "Faecalibaculum rodentium" ALO17, isolated from C57BL/6J laboratory mouse feces.</title>
        <authorList>
            <person name="Lim S."/>
            <person name="Chang D.H."/>
            <person name="Ahn S."/>
            <person name="Kim B.C."/>
        </authorList>
    </citation>
    <scope>NUCLEOTIDE SEQUENCE [LARGE SCALE GENOMIC DNA]</scope>
    <source>
        <strain evidence="1 2">Alo17</strain>
    </source>
</reference>
<proteinExistence type="predicted"/>
<gene>
    <name evidence="1" type="ORF">AALO17_08050</name>
</gene>
<evidence type="ECO:0000313" key="2">
    <source>
        <dbReference type="Proteomes" id="UP000069771"/>
    </source>
</evidence>
<dbReference type="KEGG" id="fro:AALO17_08050"/>
<dbReference type="STRING" id="1702221.AALO17_08050"/>